<sequence length="239" mass="27712">MATKAEKLLKQLQIDGIVGATGKINANFELKTGSLNIQKQIMRPSSVGQIIEEWLSAYMDEKNIYYRAQKSQESPDYFLNEKSDNKDLLEVKVYGKSAAFDLGNVRGVCNTLPDEAYKLDMDYLIIHYVMDSVTGNIIIRDIWLRKIWQVAGKEITSPYRLSRQVKNNQVTTIRPIGMKKPNPKAEFTDVEDYLHALYIEYAEIEKTKKKQEEWLKKIVANYNKFKKAEILDYDRILSK</sequence>
<keyword evidence="1" id="KW-0540">Nuclease</keyword>
<proteinExistence type="predicted"/>
<dbReference type="EMBL" id="JBBMES010000025">
    <property type="protein sequence ID" value="MEQ2536227.1"/>
    <property type="molecule type" value="Genomic_DNA"/>
</dbReference>
<name>A0ABV1GRV0_9FIRM</name>
<reference evidence="1 2" key="1">
    <citation type="submission" date="2024-03" db="EMBL/GenBank/DDBJ databases">
        <title>Human intestinal bacterial collection.</title>
        <authorList>
            <person name="Pauvert C."/>
            <person name="Hitch T.C.A."/>
            <person name="Clavel T."/>
        </authorList>
    </citation>
    <scope>NUCLEOTIDE SEQUENCE [LARGE SCALE GENOMIC DNA]</scope>
    <source>
        <strain evidence="1 2">CLA-JM-H10</strain>
    </source>
</reference>
<keyword evidence="1" id="KW-0255">Endonuclease</keyword>
<comment type="caution">
    <text evidence="1">The sequence shown here is derived from an EMBL/GenBank/DDBJ whole genome shotgun (WGS) entry which is preliminary data.</text>
</comment>
<evidence type="ECO:0000313" key="1">
    <source>
        <dbReference type="EMBL" id="MEQ2536227.1"/>
    </source>
</evidence>
<dbReference type="GO" id="GO:0016787">
    <property type="term" value="F:hydrolase activity"/>
    <property type="evidence" value="ECO:0007669"/>
    <property type="project" value="UniProtKB-KW"/>
</dbReference>
<accession>A0ABV1GRV0</accession>
<dbReference type="EC" id="3.1.21.-" evidence="1"/>
<evidence type="ECO:0000313" key="2">
    <source>
        <dbReference type="Proteomes" id="UP001480973"/>
    </source>
</evidence>
<dbReference type="GO" id="GO:0004519">
    <property type="term" value="F:endonuclease activity"/>
    <property type="evidence" value="ECO:0007669"/>
    <property type="project" value="UniProtKB-KW"/>
</dbReference>
<dbReference type="Pfam" id="PF09564">
    <property type="entry name" value="RE_NgoBV"/>
    <property type="match status" value="1"/>
</dbReference>
<dbReference type="Proteomes" id="UP001480973">
    <property type="component" value="Unassembled WGS sequence"/>
</dbReference>
<keyword evidence="1" id="KW-0378">Hydrolase</keyword>
<keyword evidence="2" id="KW-1185">Reference proteome</keyword>
<organism evidence="1 2">
    <name type="scientific">Lachnospira intestinalis</name>
    <dbReference type="NCBI Taxonomy" id="3133158"/>
    <lineage>
        <taxon>Bacteria</taxon>
        <taxon>Bacillati</taxon>
        <taxon>Bacillota</taxon>
        <taxon>Clostridia</taxon>
        <taxon>Lachnospirales</taxon>
        <taxon>Lachnospiraceae</taxon>
        <taxon>Lachnospira</taxon>
    </lineage>
</organism>
<protein>
    <submittedName>
        <fullName evidence="1">NgoBV family restriction endonuclease</fullName>
        <ecNumber evidence="1">3.1.21.-</ecNumber>
    </submittedName>
</protein>
<dbReference type="InterPro" id="IPR019064">
    <property type="entry name" value="Restrct_endonuc_II_NlaIV"/>
</dbReference>
<gene>
    <name evidence="1" type="ORF">WMO38_14070</name>
</gene>